<feature type="compositionally biased region" description="Pro residues" evidence="1">
    <location>
        <begin position="1393"/>
        <end position="1411"/>
    </location>
</feature>
<feature type="transmembrane region" description="Helical" evidence="2">
    <location>
        <begin position="417"/>
        <end position="439"/>
    </location>
</feature>
<dbReference type="Proteomes" id="UP001220022">
    <property type="component" value="Unassembled WGS sequence"/>
</dbReference>
<feature type="transmembrane region" description="Helical" evidence="2">
    <location>
        <begin position="1333"/>
        <end position="1352"/>
    </location>
</feature>
<keyword evidence="2" id="KW-1133">Transmembrane helix</keyword>
<feature type="transmembrane region" description="Helical" evidence="2">
    <location>
        <begin position="123"/>
        <end position="140"/>
    </location>
</feature>
<name>A0ABT5YVZ2_9ACTN</name>
<sequence length="1411" mass="146862">MNVASAETRVPPSPARQGPARPSWRRWLAGRGGEHLGGYWALGLWAVAFIGMLLQAPGRVVFDTKLDIDLTPGAFLGGLAHLWDPRQGFGGLQDQAVGYAFPMGPFYATSEALGLPPWITERLWMSLIVAAAFWGTVRLTERLRVGTAGTRLVAALAYALWPTLTALLGSTSAAVLPLALLPWVLVPLVTGARTGGSPLLCAARSAFAVLCMGGVNAVSVLAVLPAPLLYLLTRAPGVRRRTLLGWWLAGVLLVTAWWWLPLLLLGGYGFDFLPYIETPHTTASTMAATEALRGTGNWLDYLNFGSPALPSGWVLATTGWAVAGTAFTTALGLAGLARRAVLAPEVRWLRLTVAVGAAAAMAVYPGRLGGPLHAALQSFLTGPGEAFHSVYKFQPLIALPLVVGIAHLLAGPLPRVAALRGALAVLLAAGLLGAALPYLTGRQLQSGSFKAVPDYWRQTATFLAGHGGDGRALLEPAASHGDYTWGTTTDDALQPYAASNWVERTLIPMGGAGSQRYLDAAEQTMASGTQVPGLAAYLARGGIRYVLVRHDLDPNQFEFISPALYHRTLQLSGFHQVAGFGPVTPASPIRSGTPLQIQAIDQGYRAVEVYEADDQARQPEDPVAVVPADGALRLSGGPESLLQTSGDGLLDGRAVTLTGDGTSPDGGPLVVTDGLRRTDTSFGLIRDNVSYTYTPHGTNPPGRTDGSAGTPPRQLRLPFAESGHQTTAQLAGAASVTASTYGSWLLQSPQYDPVNAFDGDPSTAWVEGNAATPVGQWLSIDFGRSIDMSTGVGIRLLADSPFRPVATRLTVTTDRGSATDAVRPDGREQRLRVPEGQTRTLKITIAAANGAVPGGFGAGISEVSIPGVQITRYLKVPHDAPTNGPGGVVYSFHRQTTASGFIGSGNPEPVLARAFTLDMGEPFTATLSARPTPGPQLDQLLDQLTPSRGMRVSASPSLGDLPQFRAANLVDGSYLNGWIAAPGTTPVVHLSWHGKRGLKELYLQAADGISAPPQSVRISSPDGARQARVGADGHVVFPELRTDRVDLTFPEVKRITVYDQITGTRLALPLGLAEIHFPALADLRHTAPDPNTAFTLPCGRGPALTVDGRSYATSASGTLGDLLNGLPVKVSLCTPDGQLPLASGTHRLYAPGSGVPLAVTDVRLTGATAAAALSTPVSPAGRRLSRRIWGDEDRSLTVGQGPASYLVIHENRAPGWSATLDGKLLDAVTLDGWQQAFVLPAGAGGTVRIHYGPAGAYRISLGVGAVLALVVVAAACGAFGRRRGADLAAAGERPQVGFIIGPLVAVVALGLVGGPMALAAVALALLAWWWPTVAPVVAVAAMTAAGVVAAVAAQNGLSPGRGAFGPWAQALALIALAAALAPPGARREAEVPPAEPPEAEVPPAEPPEALA</sequence>
<gene>
    <name evidence="4" type="ORF">P2L57_08570</name>
</gene>
<feature type="transmembrane region" description="Helical" evidence="2">
    <location>
        <begin position="205"/>
        <end position="231"/>
    </location>
</feature>
<protein>
    <submittedName>
        <fullName evidence="4">Alpha-(1-&gt;3)-arabinofuranosyltransferase family protein</fullName>
    </submittedName>
</protein>
<dbReference type="EMBL" id="JARHTQ010000004">
    <property type="protein sequence ID" value="MDF2255776.1"/>
    <property type="molecule type" value="Genomic_DNA"/>
</dbReference>
<keyword evidence="2" id="KW-0472">Membrane</keyword>
<feature type="transmembrane region" description="Helical" evidence="2">
    <location>
        <begin position="1256"/>
        <end position="1279"/>
    </location>
</feature>
<dbReference type="InterPro" id="IPR008979">
    <property type="entry name" value="Galactose-bd-like_sf"/>
</dbReference>
<reference evidence="4 5" key="1">
    <citation type="submission" date="2023-03" db="EMBL/GenBank/DDBJ databases">
        <title>Draft genome sequence of type strain Streptomyces ferralitis JCM 14344.</title>
        <authorList>
            <person name="Klaysubun C."/>
            <person name="Duangmal K."/>
        </authorList>
    </citation>
    <scope>NUCLEOTIDE SEQUENCE [LARGE SCALE GENOMIC DNA]</scope>
    <source>
        <strain evidence="4 5">JCM 14344</strain>
    </source>
</reference>
<proteinExistence type="predicted"/>
<dbReference type="Gene3D" id="2.60.120.260">
    <property type="entry name" value="Galactose-binding domain-like"/>
    <property type="match status" value="1"/>
</dbReference>
<dbReference type="SUPFAM" id="SSF49785">
    <property type="entry name" value="Galactose-binding domain-like"/>
    <property type="match status" value="1"/>
</dbReference>
<feature type="transmembrane region" description="Helical" evidence="2">
    <location>
        <begin position="1300"/>
        <end position="1327"/>
    </location>
</feature>
<evidence type="ECO:0000313" key="5">
    <source>
        <dbReference type="Proteomes" id="UP001220022"/>
    </source>
</evidence>
<accession>A0ABT5YVZ2</accession>
<keyword evidence="2" id="KW-0812">Transmembrane</keyword>
<feature type="transmembrane region" description="Helical" evidence="2">
    <location>
        <begin position="348"/>
        <end position="366"/>
    </location>
</feature>
<keyword evidence="5" id="KW-1185">Reference proteome</keyword>
<feature type="region of interest" description="Disordered" evidence="1">
    <location>
        <begin position="1"/>
        <end position="22"/>
    </location>
</feature>
<feature type="transmembrane region" description="Helical" evidence="2">
    <location>
        <begin position="313"/>
        <end position="336"/>
    </location>
</feature>
<dbReference type="InterPro" id="IPR021798">
    <property type="entry name" value="AftD_N"/>
</dbReference>
<evidence type="ECO:0000256" key="2">
    <source>
        <dbReference type="SAM" id="Phobius"/>
    </source>
</evidence>
<evidence type="ECO:0000259" key="3">
    <source>
        <dbReference type="Pfam" id="PF11847"/>
    </source>
</evidence>
<dbReference type="Pfam" id="PF11847">
    <property type="entry name" value="GT-C_AftD"/>
    <property type="match status" value="1"/>
</dbReference>
<organism evidence="4 5">
    <name type="scientific">Streptantibioticus ferralitis</name>
    <dbReference type="NCBI Taxonomy" id="236510"/>
    <lineage>
        <taxon>Bacteria</taxon>
        <taxon>Bacillati</taxon>
        <taxon>Actinomycetota</taxon>
        <taxon>Actinomycetes</taxon>
        <taxon>Kitasatosporales</taxon>
        <taxon>Streptomycetaceae</taxon>
        <taxon>Streptantibioticus</taxon>
    </lineage>
</organism>
<feature type="domain" description="Alpha-(1-&gt;3)-arabinofuranosyltransferase N-terminal GT-C" evidence="3">
    <location>
        <begin position="49"/>
        <end position="697"/>
    </location>
</feature>
<feature type="region of interest" description="Disordered" evidence="1">
    <location>
        <begin position="691"/>
        <end position="714"/>
    </location>
</feature>
<dbReference type="RefSeq" id="WP_275810846.1">
    <property type="nucleotide sequence ID" value="NZ_BAAANM010000019.1"/>
</dbReference>
<feature type="transmembrane region" description="Helical" evidence="2">
    <location>
        <begin position="152"/>
        <end position="185"/>
    </location>
</feature>
<comment type="caution">
    <text evidence="4">The sequence shown here is derived from an EMBL/GenBank/DDBJ whole genome shotgun (WGS) entry which is preliminary data.</text>
</comment>
<feature type="transmembrane region" description="Helical" evidence="2">
    <location>
        <begin position="243"/>
        <end position="260"/>
    </location>
</feature>
<feature type="transmembrane region" description="Helical" evidence="2">
    <location>
        <begin position="393"/>
        <end position="410"/>
    </location>
</feature>
<feature type="transmembrane region" description="Helical" evidence="2">
    <location>
        <begin position="36"/>
        <end position="56"/>
    </location>
</feature>
<evidence type="ECO:0000313" key="4">
    <source>
        <dbReference type="EMBL" id="MDF2255776.1"/>
    </source>
</evidence>
<feature type="transmembrane region" description="Helical" evidence="2">
    <location>
        <begin position="1364"/>
        <end position="1381"/>
    </location>
</feature>
<feature type="region of interest" description="Disordered" evidence="1">
    <location>
        <begin position="1386"/>
        <end position="1411"/>
    </location>
</feature>
<evidence type="ECO:0000256" key="1">
    <source>
        <dbReference type="SAM" id="MobiDB-lite"/>
    </source>
</evidence>